<gene>
    <name evidence="5" type="ORF">D3C88_14160</name>
</gene>
<name>A0A418GK50_ECOLX</name>
<reference evidence="5 6" key="1">
    <citation type="journal article" date="2018" name="BMC Microbiol.">
        <title>Genome sequencing of strains of the most prevalent clonal group of O1:K1:H7 Escherichia coli that causes neonatal meningitis in France.</title>
        <authorList>
            <person name="Geslain G."/>
            <person name="Birgy A."/>
            <person name="Adiba S."/>
            <person name="Magnan M."/>
            <person name="Courroux C."/>
            <person name="Levy C."/>
            <person name="Cohen R."/>
            <person name="Bidet P."/>
            <person name="Bonacorsi S."/>
        </authorList>
    </citation>
    <scope>NUCLEOTIDE SEQUENCE [LARGE SCALE GENOMIC DNA]</scope>
    <source>
        <strain evidence="5 6">S308</strain>
    </source>
</reference>
<dbReference type="Proteomes" id="UP000284508">
    <property type="component" value="Unassembled WGS sequence"/>
</dbReference>
<accession>A0A418GK50</accession>
<dbReference type="SUPFAM" id="SSF89028">
    <property type="entry name" value="Cobalamin adenosyltransferase-like"/>
    <property type="match status" value="1"/>
</dbReference>
<feature type="domain" description="Cobalamin adenosyltransferase-like" evidence="4">
    <location>
        <begin position="14"/>
        <end position="67"/>
    </location>
</feature>
<dbReference type="GO" id="GO:0005524">
    <property type="term" value="F:ATP binding"/>
    <property type="evidence" value="ECO:0007669"/>
    <property type="project" value="UniProtKB-KW"/>
</dbReference>
<dbReference type="GO" id="GO:0016740">
    <property type="term" value="F:transferase activity"/>
    <property type="evidence" value="ECO:0007669"/>
    <property type="project" value="UniProtKB-KW"/>
</dbReference>
<dbReference type="InterPro" id="IPR036451">
    <property type="entry name" value="CblAdoTrfase-like_sf"/>
</dbReference>
<evidence type="ECO:0000256" key="3">
    <source>
        <dbReference type="ARBA" id="ARBA00022840"/>
    </source>
</evidence>
<comment type="caution">
    <text evidence="5">The sequence shown here is derived from an EMBL/GenBank/DDBJ whole genome shotgun (WGS) entry which is preliminary data.</text>
</comment>
<evidence type="ECO:0000256" key="1">
    <source>
        <dbReference type="ARBA" id="ARBA00022679"/>
    </source>
</evidence>
<dbReference type="Pfam" id="PF01923">
    <property type="entry name" value="Cob_adeno_trans"/>
    <property type="match status" value="1"/>
</dbReference>
<keyword evidence="2" id="KW-0547">Nucleotide-binding</keyword>
<sequence length="88" mass="10070">RYLDHDHLVPEASHGRDAALLNLLRTKVRETETVAAQVFITRSFEVLRPDILQALNRLSSTVYVMMILSVTKQPLTVKQIQQRLGETQ</sequence>
<keyword evidence="3" id="KW-0067">ATP-binding</keyword>
<evidence type="ECO:0000313" key="6">
    <source>
        <dbReference type="Proteomes" id="UP000284508"/>
    </source>
</evidence>
<evidence type="ECO:0000256" key="2">
    <source>
        <dbReference type="ARBA" id="ARBA00022741"/>
    </source>
</evidence>
<evidence type="ECO:0000313" key="5">
    <source>
        <dbReference type="EMBL" id="RIB41275.1"/>
    </source>
</evidence>
<proteinExistence type="predicted"/>
<dbReference type="Gene3D" id="1.20.1200.10">
    <property type="entry name" value="Cobalamin adenosyltransferase-like"/>
    <property type="match status" value="1"/>
</dbReference>
<organism evidence="5 6">
    <name type="scientific">Escherichia coli</name>
    <dbReference type="NCBI Taxonomy" id="562"/>
    <lineage>
        <taxon>Bacteria</taxon>
        <taxon>Pseudomonadati</taxon>
        <taxon>Pseudomonadota</taxon>
        <taxon>Gammaproteobacteria</taxon>
        <taxon>Enterobacterales</taxon>
        <taxon>Enterobacteriaceae</taxon>
        <taxon>Escherichia</taxon>
    </lineage>
</organism>
<dbReference type="InterPro" id="IPR016030">
    <property type="entry name" value="CblAdoTrfase-like"/>
</dbReference>
<dbReference type="AlphaFoldDB" id="A0A418GK50"/>
<feature type="non-terminal residue" evidence="5">
    <location>
        <position position="1"/>
    </location>
</feature>
<protein>
    <recommendedName>
        <fullName evidence="4">Cobalamin adenosyltransferase-like domain-containing protein</fullName>
    </recommendedName>
</protein>
<keyword evidence="1" id="KW-0808">Transferase</keyword>
<evidence type="ECO:0000259" key="4">
    <source>
        <dbReference type="Pfam" id="PF01923"/>
    </source>
</evidence>
<dbReference type="EMBL" id="QXHA01000962">
    <property type="protein sequence ID" value="RIB41275.1"/>
    <property type="molecule type" value="Genomic_DNA"/>
</dbReference>